<dbReference type="Proteomes" id="UP000596742">
    <property type="component" value="Unassembled WGS sequence"/>
</dbReference>
<keyword evidence="1" id="KW-0472">Membrane</keyword>
<keyword evidence="1" id="KW-1133">Transmembrane helix</keyword>
<keyword evidence="1" id="KW-0812">Transmembrane</keyword>
<accession>A0A8B6H5J4</accession>
<evidence type="ECO:0000256" key="1">
    <source>
        <dbReference type="SAM" id="Phobius"/>
    </source>
</evidence>
<keyword evidence="3" id="KW-1185">Reference proteome</keyword>
<feature type="transmembrane region" description="Helical" evidence="1">
    <location>
        <begin position="12"/>
        <end position="30"/>
    </location>
</feature>
<name>A0A8B6H5J4_MYTGA</name>
<protein>
    <submittedName>
        <fullName evidence="2">Uncharacterized protein</fullName>
    </submittedName>
</protein>
<organism evidence="2 3">
    <name type="scientific">Mytilus galloprovincialis</name>
    <name type="common">Mediterranean mussel</name>
    <dbReference type="NCBI Taxonomy" id="29158"/>
    <lineage>
        <taxon>Eukaryota</taxon>
        <taxon>Metazoa</taxon>
        <taxon>Spiralia</taxon>
        <taxon>Lophotrochozoa</taxon>
        <taxon>Mollusca</taxon>
        <taxon>Bivalvia</taxon>
        <taxon>Autobranchia</taxon>
        <taxon>Pteriomorphia</taxon>
        <taxon>Mytilida</taxon>
        <taxon>Mytiloidea</taxon>
        <taxon>Mytilidae</taxon>
        <taxon>Mytilinae</taxon>
        <taxon>Mytilus</taxon>
    </lineage>
</organism>
<gene>
    <name evidence="2" type="ORF">MGAL_10B015094</name>
</gene>
<evidence type="ECO:0000313" key="3">
    <source>
        <dbReference type="Proteomes" id="UP000596742"/>
    </source>
</evidence>
<proteinExistence type="predicted"/>
<dbReference type="EMBL" id="UYJE01009574">
    <property type="protein sequence ID" value="VDI74569.1"/>
    <property type="molecule type" value="Genomic_DNA"/>
</dbReference>
<sequence>MLYLFECLQIQVFATITLTLIYVPKLIALYRNDDIKKGSNTFSYGGKNNKTNSIDIVQSKDIHSYEIKTAVSKPINSSEYLKTNTGKRCPTKSIGTQTHFTSDMNNL</sequence>
<dbReference type="AlphaFoldDB" id="A0A8B6H5J4"/>
<comment type="caution">
    <text evidence="2">The sequence shown here is derived from an EMBL/GenBank/DDBJ whole genome shotgun (WGS) entry which is preliminary data.</text>
</comment>
<reference evidence="2" key="1">
    <citation type="submission" date="2018-11" db="EMBL/GenBank/DDBJ databases">
        <authorList>
            <person name="Alioto T."/>
            <person name="Alioto T."/>
        </authorList>
    </citation>
    <scope>NUCLEOTIDE SEQUENCE</scope>
</reference>
<evidence type="ECO:0000313" key="2">
    <source>
        <dbReference type="EMBL" id="VDI74569.1"/>
    </source>
</evidence>